<organism evidence="1 2">
    <name type="scientific">Streptomyces swartbergensis</name>
    <dbReference type="NCBI Taxonomy" id="487165"/>
    <lineage>
        <taxon>Bacteria</taxon>
        <taxon>Bacillati</taxon>
        <taxon>Actinomycetota</taxon>
        <taxon>Actinomycetes</taxon>
        <taxon>Kitasatosporales</taxon>
        <taxon>Streptomycetaceae</taxon>
        <taxon>Streptomyces</taxon>
    </lineage>
</organism>
<protein>
    <submittedName>
        <fullName evidence="1">Uncharacterized protein</fullName>
    </submittedName>
</protein>
<reference evidence="1 2" key="1">
    <citation type="submission" date="2017-05" db="EMBL/GenBank/DDBJ databases">
        <title>Biotechnological potential of actinobacteria isolated from South African environments.</title>
        <authorList>
            <person name="Le Roes-Hill M."/>
            <person name="Prins A."/>
            <person name="Durrell K.A."/>
        </authorList>
    </citation>
    <scope>NUCLEOTIDE SEQUENCE [LARGE SCALE GENOMIC DNA]</scope>
    <source>
        <strain evidence="1 2">HMC13</strain>
    </source>
</reference>
<accession>A0A243S733</accession>
<gene>
    <name evidence="1" type="ORF">CA983_10105</name>
</gene>
<comment type="caution">
    <text evidence="1">The sequence shown here is derived from an EMBL/GenBank/DDBJ whole genome shotgun (WGS) entry which is preliminary data.</text>
</comment>
<evidence type="ECO:0000313" key="1">
    <source>
        <dbReference type="EMBL" id="OUD03353.1"/>
    </source>
</evidence>
<proteinExistence type="predicted"/>
<dbReference type="Proteomes" id="UP000195105">
    <property type="component" value="Unassembled WGS sequence"/>
</dbReference>
<dbReference type="AlphaFoldDB" id="A0A243S733"/>
<name>A0A243S733_9ACTN</name>
<keyword evidence="2" id="KW-1185">Reference proteome</keyword>
<sequence length="110" mass="12434">MTPEQLSAVIDAWVWVDQQATTYGPGLAVAAGGWIAWKAARRSIVHIQYRRQVAACRRQLRAERQQMARLRDAINNAPLIPTQPGHDDQLLTACWNAWNTDETGTRKEKP</sequence>
<evidence type="ECO:0000313" key="2">
    <source>
        <dbReference type="Proteomes" id="UP000195105"/>
    </source>
</evidence>
<dbReference type="RefSeq" id="WP_086600536.1">
    <property type="nucleotide sequence ID" value="NZ_NGFN01000043.1"/>
</dbReference>
<dbReference type="EMBL" id="NGFN01000043">
    <property type="protein sequence ID" value="OUD03353.1"/>
    <property type="molecule type" value="Genomic_DNA"/>
</dbReference>